<feature type="signal peptide" evidence="1">
    <location>
        <begin position="1"/>
        <end position="21"/>
    </location>
</feature>
<name>A0ABT5IVG7_9NEIS</name>
<gene>
    <name evidence="2" type="ORF">PQU95_04925</name>
</gene>
<feature type="chain" id="PRO_5047098328" evidence="1">
    <location>
        <begin position="22"/>
        <end position="257"/>
    </location>
</feature>
<proteinExistence type="predicted"/>
<keyword evidence="1" id="KW-0732">Signal</keyword>
<organism evidence="2 3">
    <name type="scientific">Vogesella aquatica</name>
    <dbReference type="NCBI Taxonomy" id="2984206"/>
    <lineage>
        <taxon>Bacteria</taxon>
        <taxon>Pseudomonadati</taxon>
        <taxon>Pseudomonadota</taxon>
        <taxon>Betaproteobacteria</taxon>
        <taxon>Neisseriales</taxon>
        <taxon>Chromobacteriaceae</taxon>
        <taxon>Vogesella</taxon>
    </lineage>
</organism>
<protein>
    <submittedName>
        <fullName evidence="2">DUF2861 family protein</fullName>
    </submittedName>
</protein>
<dbReference type="InterPro" id="IPR021290">
    <property type="entry name" value="DUF2861"/>
</dbReference>
<evidence type="ECO:0000256" key="1">
    <source>
        <dbReference type="SAM" id="SignalP"/>
    </source>
</evidence>
<comment type="caution">
    <text evidence="2">The sequence shown here is derived from an EMBL/GenBank/DDBJ whole genome shotgun (WGS) entry which is preliminary data.</text>
</comment>
<keyword evidence="3" id="KW-1185">Reference proteome</keyword>
<evidence type="ECO:0000313" key="3">
    <source>
        <dbReference type="Proteomes" id="UP001219956"/>
    </source>
</evidence>
<dbReference type="EMBL" id="JAQQLF010000005">
    <property type="protein sequence ID" value="MDC7716561.1"/>
    <property type="molecule type" value="Genomic_DNA"/>
</dbReference>
<accession>A0ABT5IVG7</accession>
<evidence type="ECO:0000313" key="2">
    <source>
        <dbReference type="EMBL" id="MDC7716561.1"/>
    </source>
</evidence>
<sequence length="257" mass="27848">MKRLLLIMLAAPCLAATPLDAVNRALLGGDAAAAWQALAASWPQLASQAQRDSWQAALAALAAEHCGKDAPVQLPPWQPALTLELAQRDMPLARSYRVTVSGEGDARSAQLLDDSGSNLLAGARYEAEGGRRFRLTGPDLAAPLAGGRYRLLLQAGQRQWQAQLLLPPAANLGWLARQPLGVARVPPPRAACPAPWLEQSLLRRSDFALQWWQRREPGQALRWPAANGEQWQSLALVQAEARGALVLRVVQRQVGPR</sequence>
<dbReference type="Pfam" id="PF11060">
    <property type="entry name" value="DUF2861"/>
    <property type="match status" value="1"/>
</dbReference>
<dbReference type="RefSeq" id="WP_272750957.1">
    <property type="nucleotide sequence ID" value="NZ_JAQQLF010000005.1"/>
</dbReference>
<reference evidence="2 3" key="1">
    <citation type="submission" date="2023-01" db="EMBL/GenBank/DDBJ databases">
        <title>Novel species of the genus Vogesella isolated from rivers.</title>
        <authorList>
            <person name="Lu H."/>
        </authorList>
    </citation>
    <scope>NUCLEOTIDE SEQUENCE [LARGE SCALE GENOMIC DNA]</scope>
    <source>
        <strain evidence="2 3">DC21W</strain>
    </source>
</reference>
<dbReference type="Proteomes" id="UP001219956">
    <property type="component" value="Unassembled WGS sequence"/>
</dbReference>